<proteinExistence type="predicted"/>
<evidence type="ECO:0008006" key="2">
    <source>
        <dbReference type="Google" id="ProtNLM"/>
    </source>
</evidence>
<accession>A0A942T7T2</accession>
<dbReference type="AlphaFoldDB" id="A0A942T7T2"/>
<dbReference type="EMBL" id="JAGYPE010000008">
    <property type="protein sequence ID" value="MBS4186995.1"/>
    <property type="molecule type" value="Genomic_DNA"/>
</dbReference>
<protein>
    <recommendedName>
        <fullName evidence="2">Alpha/beta hydrolase</fullName>
    </recommendedName>
</protein>
<name>A0A942T7T2_9BACI</name>
<dbReference type="InterPro" id="IPR029058">
    <property type="entry name" value="AB_hydrolase_fold"/>
</dbReference>
<sequence length="285" mass="29574">MRRSATALGLAGLAALAAVPVAAGVFVARRAAALWETPTVTAGPGLVEVSTAGLLGWVARAGDGRRWALFLPGLGSHPLRHADLASSFAEHGWTSLFGAHSARRPAPRHRFGVVERHEALQWLRFAADQGAEEVVLLGWSFGASLWLHAVSRTDLPVRVRVVVLTGPLVDWSDAVAHAVGGGVVGRLVAGSARLVLALPGLCRLAGQPARTPLVPASPPAAPVPALAVLHGDADRTVPVHASRRLVDGWPGPASLTIVPGAAHGSERDSDPAGWLDVVARSVYCL</sequence>
<comment type="caution">
    <text evidence="1">The sequence shown here is derived from an EMBL/GenBank/DDBJ whole genome shotgun (WGS) entry which is preliminary data.</text>
</comment>
<gene>
    <name evidence="1" type="ORF">KHB02_37110</name>
</gene>
<evidence type="ECO:0000313" key="1">
    <source>
        <dbReference type="EMBL" id="MBS4186995.1"/>
    </source>
</evidence>
<dbReference type="Gene3D" id="3.40.50.1820">
    <property type="entry name" value="alpha/beta hydrolase"/>
    <property type="match status" value="1"/>
</dbReference>
<dbReference type="SUPFAM" id="SSF53474">
    <property type="entry name" value="alpha/beta-Hydrolases"/>
    <property type="match status" value="1"/>
</dbReference>
<organism evidence="1">
    <name type="scientific">Neobacillus citreus</name>
    <dbReference type="NCBI Taxonomy" id="2833578"/>
    <lineage>
        <taxon>Bacteria</taxon>
        <taxon>Bacillati</taxon>
        <taxon>Bacillota</taxon>
        <taxon>Bacilli</taxon>
        <taxon>Bacillales</taxon>
        <taxon>Bacillaceae</taxon>
        <taxon>Neobacillus</taxon>
    </lineage>
</organism>
<reference evidence="1" key="1">
    <citation type="submission" date="2021-05" db="EMBL/GenBank/DDBJ databases">
        <title>Novel Bacillus species.</title>
        <authorList>
            <person name="Liu G."/>
        </authorList>
    </citation>
    <scope>NUCLEOTIDE SEQUENCE</scope>
    <source>
        <strain evidence="1">FJAT-50051</strain>
    </source>
</reference>